<dbReference type="NCBIfam" id="NF002759">
    <property type="entry name" value="PRK02813.1"/>
    <property type="match status" value="1"/>
</dbReference>
<dbReference type="SUPFAM" id="SSF53187">
    <property type="entry name" value="Zn-dependent exopeptidases"/>
    <property type="match status" value="1"/>
</dbReference>
<sequence>MTGAPATNAAPDVGSGLIDYLAASPTPFHACAESARLLGGAGFRRLDERDEWPTEPGGYFLIRGGSLLAWSTRHSAGATTPIRLVGAHTDSPNFRIKPQPDVARAGWQLLGVEPYGGIIAPSWMDRDLGVAGRAAVRDGHGVAERLFVVDEPILRISRLAIHLDRSAREGEQLNPQQHLVPHWGLGDTPGDFRAYLAQRLGVATGDLLAWDAMTYDLQPAAFFGREQEFIAGARMDNLATSYAGTLALIRAHESAPGTATTQVLALFDHEEIGSVSERGAQSALLMTTLERITRTLGGDREAMHRALAGSVIASGDMAHATHPNYADRHEPQHQIAMNGGPVLKINTNLRYATDSVGAAAFSLACEQADVPVQRFVVRSDLPCGSTVGPITSALTGVTTVDFGAPTLSMHSVRELVGRDDQRMYADALTAFLSPAGVADSSGAPRTAVQSAP</sequence>
<organism evidence="11 12">
    <name type="scientific">Flexivirga oryzae</name>
    <dbReference type="NCBI Taxonomy" id="1794944"/>
    <lineage>
        <taxon>Bacteria</taxon>
        <taxon>Bacillati</taxon>
        <taxon>Actinomycetota</taxon>
        <taxon>Actinomycetes</taxon>
        <taxon>Micrococcales</taxon>
        <taxon>Dermacoccaceae</taxon>
        <taxon>Flexivirga</taxon>
    </lineage>
</organism>
<keyword evidence="12" id="KW-1185">Reference proteome</keyword>
<dbReference type="InterPro" id="IPR023358">
    <property type="entry name" value="Peptidase_M18_dom2"/>
</dbReference>
<name>A0A839N376_9MICO</name>
<keyword evidence="8 9" id="KW-0482">Metalloprotease</keyword>
<dbReference type="GO" id="GO:0004177">
    <property type="term" value="F:aminopeptidase activity"/>
    <property type="evidence" value="ECO:0007669"/>
    <property type="project" value="UniProtKB-KW"/>
</dbReference>
<dbReference type="AlphaFoldDB" id="A0A839N376"/>
<keyword evidence="5 9" id="KW-0479">Metal-binding</keyword>
<dbReference type="PANTHER" id="PTHR28570">
    <property type="entry name" value="ASPARTYL AMINOPEPTIDASE"/>
    <property type="match status" value="1"/>
</dbReference>
<keyword evidence="7 9" id="KW-0862">Zinc</keyword>
<reference evidence="11 12" key="1">
    <citation type="submission" date="2020-08" db="EMBL/GenBank/DDBJ databases">
        <title>Sequencing the genomes of 1000 actinobacteria strains.</title>
        <authorList>
            <person name="Klenk H.-P."/>
        </authorList>
    </citation>
    <scope>NUCLEOTIDE SEQUENCE [LARGE SCALE GENOMIC DNA]</scope>
    <source>
        <strain evidence="11 12">DSM 105369</strain>
    </source>
</reference>
<keyword evidence="6 9" id="KW-0378">Hydrolase</keyword>
<dbReference type="RefSeq" id="WP_183319988.1">
    <property type="nucleotide sequence ID" value="NZ_JACHVQ010000001.1"/>
</dbReference>
<dbReference type="InterPro" id="IPR001948">
    <property type="entry name" value="Peptidase_M18"/>
</dbReference>
<dbReference type="GO" id="GO:0006508">
    <property type="term" value="P:proteolysis"/>
    <property type="evidence" value="ECO:0007669"/>
    <property type="project" value="UniProtKB-KW"/>
</dbReference>
<evidence type="ECO:0000256" key="3">
    <source>
        <dbReference type="ARBA" id="ARBA00022438"/>
    </source>
</evidence>
<protein>
    <recommendedName>
        <fullName evidence="10">M18 family aminopeptidase</fullName>
        <ecNumber evidence="10">3.4.11.-</ecNumber>
    </recommendedName>
</protein>
<evidence type="ECO:0000256" key="1">
    <source>
        <dbReference type="ARBA" id="ARBA00001947"/>
    </source>
</evidence>
<dbReference type="EMBL" id="JACHVQ010000001">
    <property type="protein sequence ID" value="MBB2891767.1"/>
    <property type="molecule type" value="Genomic_DNA"/>
</dbReference>
<dbReference type="Gene3D" id="3.40.630.10">
    <property type="entry name" value="Zn peptidases"/>
    <property type="match status" value="1"/>
</dbReference>
<evidence type="ECO:0000256" key="7">
    <source>
        <dbReference type="ARBA" id="ARBA00022833"/>
    </source>
</evidence>
<proteinExistence type="inferred from homology"/>
<evidence type="ECO:0000256" key="10">
    <source>
        <dbReference type="RuleBase" id="RU004387"/>
    </source>
</evidence>
<accession>A0A839N376</accession>
<dbReference type="Proteomes" id="UP000559182">
    <property type="component" value="Unassembled WGS sequence"/>
</dbReference>
<dbReference type="PANTHER" id="PTHR28570:SF3">
    <property type="entry name" value="ASPARTYL AMINOPEPTIDASE"/>
    <property type="match status" value="1"/>
</dbReference>
<keyword evidence="3 9" id="KW-0031">Aminopeptidase</keyword>
<keyword evidence="4 9" id="KW-0645">Protease</keyword>
<dbReference type="GO" id="GO:0008237">
    <property type="term" value="F:metallopeptidase activity"/>
    <property type="evidence" value="ECO:0007669"/>
    <property type="project" value="UniProtKB-KW"/>
</dbReference>
<dbReference type="EC" id="3.4.11.-" evidence="10"/>
<evidence type="ECO:0000256" key="9">
    <source>
        <dbReference type="RuleBase" id="RU004386"/>
    </source>
</evidence>
<comment type="cofactor">
    <cofactor evidence="1 10">
        <name>Zn(2+)</name>
        <dbReference type="ChEBI" id="CHEBI:29105"/>
    </cofactor>
</comment>
<dbReference type="PRINTS" id="PR00932">
    <property type="entry name" value="AMINO1PTASE"/>
</dbReference>
<dbReference type="SUPFAM" id="SSF101821">
    <property type="entry name" value="Aminopeptidase/glucanase lid domain"/>
    <property type="match status" value="1"/>
</dbReference>
<evidence type="ECO:0000256" key="2">
    <source>
        <dbReference type="ARBA" id="ARBA00008290"/>
    </source>
</evidence>
<dbReference type="CDD" id="cd05658">
    <property type="entry name" value="M18_DAP"/>
    <property type="match status" value="1"/>
</dbReference>
<dbReference type="Gene3D" id="2.30.250.10">
    <property type="entry name" value="Aminopeptidase i, Domain 2"/>
    <property type="match status" value="1"/>
</dbReference>
<evidence type="ECO:0000313" key="12">
    <source>
        <dbReference type="Proteomes" id="UP000559182"/>
    </source>
</evidence>
<evidence type="ECO:0000256" key="6">
    <source>
        <dbReference type="ARBA" id="ARBA00022801"/>
    </source>
</evidence>
<dbReference type="GO" id="GO:0005737">
    <property type="term" value="C:cytoplasm"/>
    <property type="evidence" value="ECO:0007669"/>
    <property type="project" value="UniProtKB-ARBA"/>
</dbReference>
<evidence type="ECO:0000313" key="11">
    <source>
        <dbReference type="EMBL" id="MBB2891767.1"/>
    </source>
</evidence>
<gene>
    <name evidence="11" type="ORF">FHU39_001751</name>
</gene>
<dbReference type="GO" id="GO:0008270">
    <property type="term" value="F:zinc ion binding"/>
    <property type="evidence" value="ECO:0007669"/>
    <property type="project" value="InterPro"/>
</dbReference>
<evidence type="ECO:0000256" key="8">
    <source>
        <dbReference type="ARBA" id="ARBA00023049"/>
    </source>
</evidence>
<comment type="caution">
    <text evidence="11">The sequence shown here is derived from an EMBL/GenBank/DDBJ whole genome shotgun (WGS) entry which is preliminary data.</text>
</comment>
<dbReference type="Pfam" id="PF02127">
    <property type="entry name" value="Peptidase_M18"/>
    <property type="match status" value="1"/>
</dbReference>
<evidence type="ECO:0000256" key="4">
    <source>
        <dbReference type="ARBA" id="ARBA00022670"/>
    </source>
</evidence>
<comment type="similarity">
    <text evidence="2 9">Belongs to the peptidase M18 family.</text>
</comment>
<evidence type="ECO:0000256" key="5">
    <source>
        <dbReference type="ARBA" id="ARBA00022723"/>
    </source>
</evidence>